<feature type="repeat" description="ANK" evidence="3">
    <location>
        <begin position="55"/>
        <end position="87"/>
    </location>
</feature>
<dbReference type="EMBL" id="HACG01017976">
    <property type="protein sequence ID" value="CEK64841.1"/>
    <property type="molecule type" value="Transcribed_RNA"/>
</dbReference>
<feature type="repeat" description="ANK" evidence="3">
    <location>
        <begin position="116"/>
        <end position="145"/>
    </location>
</feature>
<keyword evidence="2 3" id="KW-0040">ANK repeat</keyword>
<dbReference type="PANTHER" id="PTHR24189">
    <property type="entry name" value="MYOTROPHIN"/>
    <property type="match status" value="1"/>
</dbReference>
<evidence type="ECO:0000313" key="4">
    <source>
        <dbReference type="EMBL" id="CEK64841.1"/>
    </source>
</evidence>
<evidence type="ECO:0000256" key="2">
    <source>
        <dbReference type="ARBA" id="ARBA00023043"/>
    </source>
</evidence>
<dbReference type="AlphaFoldDB" id="A0A0B6ZA69"/>
<dbReference type="InterPro" id="IPR002110">
    <property type="entry name" value="Ankyrin_rpt"/>
</dbReference>
<evidence type="ECO:0000256" key="3">
    <source>
        <dbReference type="PROSITE-ProRule" id="PRU00023"/>
    </source>
</evidence>
<feature type="non-terminal residue" evidence="4">
    <location>
        <position position="159"/>
    </location>
</feature>
<organism evidence="4">
    <name type="scientific">Arion vulgaris</name>
    <dbReference type="NCBI Taxonomy" id="1028688"/>
    <lineage>
        <taxon>Eukaryota</taxon>
        <taxon>Metazoa</taxon>
        <taxon>Spiralia</taxon>
        <taxon>Lophotrochozoa</taxon>
        <taxon>Mollusca</taxon>
        <taxon>Gastropoda</taxon>
        <taxon>Heterobranchia</taxon>
        <taxon>Euthyneura</taxon>
        <taxon>Panpulmonata</taxon>
        <taxon>Eupulmonata</taxon>
        <taxon>Stylommatophora</taxon>
        <taxon>Helicina</taxon>
        <taxon>Arionoidea</taxon>
        <taxon>Arionidae</taxon>
        <taxon>Arion</taxon>
    </lineage>
</organism>
<dbReference type="InterPro" id="IPR050745">
    <property type="entry name" value="Multifunctional_regulatory"/>
</dbReference>
<feature type="repeat" description="ANK" evidence="3">
    <location>
        <begin position="25"/>
        <end position="57"/>
    </location>
</feature>
<dbReference type="PROSITE" id="PS50297">
    <property type="entry name" value="ANK_REP_REGION"/>
    <property type="match status" value="3"/>
</dbReference>
<dbReference type="InterPro" id="IPR036770">
    <property type="entry name" value="Ankyrin_rpt-contain_sf"/>
</dbReference>
<dbReference type="Pfam" id="PF12796">
    <property type="entry name" value="Ank_2"/>
    <property type="match status" value="1"/>
</dbReference>
<gene>
    <name evidence="4" type="primary">ORF53104</name>
</gene>
<protein>
    <submittedName>
        <fullName evidence="4">Uncharacterized protein</fullName>
    </submittedName>
</protein>
<proteinExistence type="predicted"/>
<reference evidence="4" key="1">
    <citation type="submission" date="2014-12" db="EMBL/GenBank/DDBJ databases">
        <title>Insight into the proteome of Arion vulgaris.</title>
        <authorList>
            <person name="Aradska J."/>
            <person name="Bulat T."/>
            <person name="Smidak R."/>
            <person name="Sarate P."/>
            <person name="Gangsoo J."/>
            <person name="Sialana F."/>
            <person name="Bilban M."/>
            <person name="Lubec G."/>
        </authorList>
    </citation>
    <scope>NUCLEOTIDE SEQUENCE</scope>
    <source>
        <tissue evidence="4">Skin</tissue>
    </source>
</reference>
<accession>A0A0B6ZA69</accession>
<keyword evidence="1" id="KW-0677">Repeat</keyword>
<dbReference type="Gene3D" id="1.25.40.20">
    <property type="entry name" value="Ankyrin repeat-containing domain"/>
    <property type="match status" value="2"/>
</dbReference>
<dbReference type="PANTHER" id="PTHR24189:SF50">
    <property type="entry name" value="ANKYRIN REPEAT AND SOCS BOX PROTEIN 2"/>
    <property type="match status" value="1"/>
</dbReference>
<sequence length="159" mass="17385">MQKKHADAAVLLIKHGANVNLTNGRGFTALLEACDANTTELVDILLREGSNPNLLDGYPLQAAVQHSSVEIWKLLIRAGADVDKRNYLNHALWFGDYSMFMAVLKSGANVNKLNILGESPLQFACMNSNSRRFAIEPLLEYGADVLGGNCRTTLLHMAS</sequence>
<dbReference type="PROSITE" id="PS50088">
    <property type="entry name" value="ANK_REPEAT"/>
    <property type="match status" value="3"/>
</dbReference>
<dbReference type="SUPFAM" id="SSF48403">
    <property type="entry name" value="Ankyrin repeat"/>
    <property type="match status" value="1"/>
</dbReference>
<name>A0A0B6ZA69_9EUPU</name>
<dbReference type="SMART" id="SM00248">
    <property type="entry name" value="ANK"/>
    <property type="match status" value="3"/>
</dbReference>
<evidence type="ECO:0000256" key="1">
    <source>
        <dbReference type="ARBA" id="ARBA00022737"/>
    </source>
</evidence>